<organism evidence="1 2">
    <name type="scientific">Albugo candida</name>
    <dbReference type="NCBI Taxonomy" id="65357"/>
    <lineage>
        <taxon>Eukaryota</taxon>
        <taxon>Sar</taxon>
        <taxon>Stramenopiles</taxon>
        <taxon>Oomycota</taxon>
        <taxon>Peronosporomycetes</taxon>
        <taxon>Albuginales</taxon>
        <taxon>Albuginaceae</taxon>
        <taxon>Albugo</taxon>
    </lineage>
</organism>
<gene>
    <name evidence="1" type="ORF">BN9_107780</name>
</gene>
<dbReference type="InParanoid" id="A0A024GSF2"/>
<dbReference type="Proteomes" id="UP000053237">
    <property type="component" value="Unassembled WGS sequence"/>
</dbReference>
<reference evidence="1 2" key="1">
    <citation type="submission" date="2012-05" db="EMBL/GenBank/DDBJ databases">
        <title>Recombination and specialization in a pathogen metapopulation.</title>
        <authorList>
            <person name="Gardiner A."/>
            <person name="Kemen E."/>
            <person name="Schultz-Larsen T."/>
            <person name="MacLean D."/>
            <person name="Van Oosterhout C."/>
            <person name="Jones J.D.G."/>
        </authorList>
    </citation>
    <scope>NUCLEOTIDE SEQUENCE [LARGE SCALE GENOMIC DNA]</scope>
    <source>
        <strain evidence="1 2">Ac Nc2</strain>
    </source>
</reference>
<comment type="caution">
    <text evidence="1">The sequence shown here is derived from an EMBL/GenBank/DDBJ whole genome shotgun (WGS) entry which is preliminary data.</text>
</comment>
<keyword evidence="2" id="KW-1185">Reference proteome</keyword>
<dbReference type="EMBL" id="CAIX01000299">
    <property type="protein sequence ID" value="CCI49462.1"/>
    <property type="molecule type" value="Genomic_DNA"/>
</dbReference>
<evidence type="ECO:0000313" key="1">
    <source>
        <dbReference type="EMBL" id="CCI49462.1"/>
    </source>
</evidence>
<dbReference type="AlphaFoldDB" id="A0A024GSF2"/>
<dbReference type="OrthoDB" id="184770at2759"/>
<proteinExistence type="predicted"/>
<protein>
    <submittedName>
        <fullName evidence="1">Uncharacterized protein</fullName>
    </submittedName>
</protein>
<evidence type="ECO:0000313" key="2">
    <source>
        <dbReference type="Proteomes" id="UP000053237"/>
    </source>
</evidence>
<accession>A0A024GSF2</accession>
<name>A0A024GSF2_9STRA</name>
<sequence>MSRYSKSTLDGNWFEDRASRLNGVLPLDDAKSVTTMYTTTTASEFAGRQTTQVNKQARLINADNTRLAQDEDLRYCDDAKSIPVNIRTPLSTYQESYGVSRSMNYDIGKSRDKCGPKVSEAALIAGHSKSGTVVEVSASAHLLRSSYRDPKNAYTENKPSRISAYRIARGSDGAPNHGKRLTCITGVPFGHQGVFVDD</sequence>